<dbReference type="AlphaFoldDB" id="A0A7S1TIG9"/>
<feature type="region of interest" description="Disordered" evidence="1">
    <location>
        <begin position="125"/>
        <end position="160"/>
    </location>
</feature>
<feature type="compositionally biased region" description="Basic residues" evidence="1">
    <location>
        <begin position="133"/>
        <end position="160"/>
    </location>
</feature>
<gene>
    <name evidence="2" type="ORF">CCAE0312_LOCUS9552</name>
</gene>
<accession>A0A7S1TIG9</accession>
<evidence type="ECO:0000313" key="2">
    <source>
        <dbReference type="EMBL" id="CAD9237453.1"/>
    </source>
</evidence>
<sequence length="160" mass="18239">MLHVVVTKTDDAKPKGCEQGLPGSSSELVVENSYGNESFTGSTHSKRPKLELFDNRPSTEHYLSGSALACSLPRLSQPWCTSSEIHPCPMSPFTVGFFLLYHRQTVMTLDIHFFGHYTRYSEDITSDPTTTTRSKKKKKKEKKRKEKEKKKHTKFSVRVL</sequence>
<evidence type="ECO:0000256" key="1">
    <source>
        <dbReference type="SAM" id="MobiDB-lite"/>
    </source>
</evidence>
<reference evidence="2" key="1">
    <citation type="submission" date="2021-01" db="EMBL/GenBank/DDBJ databases">
        <authorList>
            <person name="Corre E."/>
            <person name="Pelletier E."/>
            <person name="Niang G."/>
            <person name="Scheremetjew M."/>
            <person name="Finn R."/>
            <person name="Kale V."/>
            <person name="Holt S."/>
            <person name="Cochrane G."/>
            <person name="Meng A."/>
            <person name="Brown T."/>
            <person name="Cohen L."/>
        </authorList>
    </citation>
    <scope>NUCLEOTIDE SEQUENCE</scope>
    <source>
        <strain evidence="2">SAG 36.94</strain>
    </source>
</reference>
<name>A0A7S1TIG9_9RHOD</name>
<organism evidence="2">
    <name type="scientific">Compsopogon caeruleus</name>
    <dbReference type="NCBI Taxonomy" id="31354"/>
    <lineage>
        <taxon>Eukaryota</taxon>
        <taxon>Rhodophyta</taxon>
        <taxon>Compsopogonophyceae</taxon>
        <taxon>Compsopogonales</taxon>
        <taxon>Compsopogonaceae</taxon>
        <taxon>Compsopogon</taxon>
    </lineage>
</organism>
<proteinExistence type="predicted"/>
<dbReference type="EMBL" id="HBGH01017241">
    <property type="protein sequence ID" value="CAD9237453.1"/>
    <property type="molecule type" value="Transcribed_RNA"/>
</dbReference>
<protein>
    <submittedName>
        <fullName evidence="2">Uncharacterized protein</fullName>
    </submittedName>
</protein>